<feature type="compositionally biased region" description="Basic and acidic residues" evidence="1">
    <location>
        <begin position="1040"/>
        <end position="1053"/>
    </location>
</feature>
<reference evidence="2" key="1">
    <citation type="submission" date="2023-11" db="EMBL/GenBank/DDBJ databases">
        <title>Genome assemblies of two species of porcelain crab, Petrolisthes cinctipes and Petrolisthes manimaculis (Anomura: Porcellanidae).</title>
        <authorList>
            <person name="Angst P."/>
        </authorList>
    </citation>
    <scope>NUCLEOTIDE SEQUENCE</scope>
    <source>
        <strain evidence="2">PB745_02</strain>
        <tissue evidence="2">Gill</tissue>
    </source>
</reference>
<feature type="region of interest" description="Disordered" evidence="1">
    <location>
        <begin position="997"/>
        <end position="1144"/>
    </location>
</feature>
<feature type="compositionally biased region" description="Basic residues" evidence="1">
    <location>
        <begin position="747"/>
        <end position="757"/>
    </location>
</feature>
<feature type="region of interest" description="Disordered" evidence="1">
    <location>
        <begin position="377"/>
        <end position="398"/>
    </location>
</feature>
<feature type="region of interest" description="Disordered" evidence="1">
    <location>
        <begin position="149"/>
        <end position="183"/>
    </location>
</feature>
<feature type="compositionally biased region" description="Basic and acidic residues" evidence="1">
    <location>
        <begin position="997"/>
        <end position="1009"/>
    </location>
</feature>
<gene>
    <name evidence="2" type="ORF">Pmani_023293</name>
</gene>
<evidence type="ECO:0000256" key="1">
    <source>
        <dbReference type="SAM" id="MobiDB-lite"/>
    </source>
</evidence>
<feature type="compositionally biased region" description="Basic residues" evidence="1">
    <location>
        <begin position="1188"/>
        <end position="1206"/>
    </location>
</feature>
<feature type="compositionally biased region" description="Basic and acidic residues" evidence="1">
    <location>
        <begin position="1165"/>
        <end position="1181"/>
    </location>
</feature>
<feature type="compositionally biased region" description="Basic and acidic residues" evidence="1">
    <location>
        <begin position="758"/>
        <end position="770"/>
    </location>
</feature>
<name>A0AAE1PCJ8_9EUCA</name>
<dbReference type="AlphaFoldDB" id="A0AAE1PCJ8"/>
<sequence>MGLAYLAPSVKSLTEKSKALRIISAIDDKICSRYNENQAARRTRLVLMEEQKAKYSKERKNFKETVSCPKNKQEEAVSCLKNKQEAVSCPEKKQEISCQKNKQDTVSCPKNKQKAGSNQENVIPKSSFSLNKSSCRPISIVSPIVQKVMPSTPKSHRPTDYSIPTGRQLPRTPFTGNQSPRTPLKTVYPQKCQFESPVTAEKMPLIPTGLQIPRTPDSVGKVCQMQDGGLLTSQATGACNISEGNQVVELNTLVAGATVVAEPSKTGTGDIVKEHYELLMSPPDNVIIISQSAGNESAVCCNSAEVIKSNQHSYKMDLVCKQLASSPNANTSYLPVASSVSKESGEVNRALVFSHENSPYINETFSASIAAPIPKIKEDTLSDKNPSNVKQGKQDRSRTDVLTVGEWLKQESPDESVITDEKHIAPNINYEGQNLNEMEESGKPDIHKNMMKSSAEALKICHVEVSEKFTEETLEKQKEILVSKENPDTSKFTHVESRLRQESQLRVENKPRSQPAVNEENSLENFAACDLNISCNFDESFAIFSGKKKNRKAKTIVKKSHKEENKVEEMHGISVEHCVAKIDISVTGQSEKEENKTQVDKIDQITKEQKEEYTISMEKLGAEKVEYKKKSGNKVNKRAVKSKVEPIAKVVETSTEQGLNDVPVRNKMVCEDSEELYLTNNEKVKFLVGQNKMVSATKIDEEYEYTEEDHLSNKEEFKMSKRSDELLVNMNSKEVSVTKTTEASASKNKKKPGKRGQKKENHIAIGEKDNYNPCISSQEIKARRNKTRLKISSEEKNSASRESQSLETKETGTRNIVGEGSAIIPQTLDPKHQLTTDGKYKEENIINERVGRKRKTLKKPAIKEPFEEYESPIIKSRVLLEIDNPVLAGGKSNSEGKGIEMEYTKLQAQENSENVAAFENTENTCTGTYDDGFIDFVSKTSRKVANVLPDDESPIHPQVQMNMNDTWSVSPITKLPLKVRGRKANCALECKKDTTVEKEQTDVEIDHEKRQKKKHLKHGQKEMDIDVEEGQKKRVITLVGEKKRQLDHEEAQKKGVNKRKERGTGKQPKPKTKPCKPDDVDSNSILLKEEKLEQDCGNWEGKENQAEGCTVKTDKESGEQKVKKEIKKRRKNNNLGKECTSKTDEAYERSKIIEKMEVTGVHKLREGSHSKVEESASKQNDELYTGTTKKRSVAGVKTKGKSKGKLAKATACKSKPQQNLKVNDNYSEESALDGLSRRSVRKCKVKALESISKIMNQSDDALFVGTKRY</sequence>
<feature type="compositionally biased region" description="Polar residues" evidence="1">
    <location>
        <begin position="729"/>
        <end position="746"/>
    </location>
</feature>
<dbReference type="Proteomes" id="UP001292094">
    <property type="component" value="Unassembled WGS sequence"/>
</dbReference>
<evidence type="ECO:0000313" key="3">
    <source>
        <dbReference type="Proteomes" id="UP001292094"/>
    </source>
</evidence>
<feature type="compositionally biased region" description="Polar residues" evidence="1">
    <location>
        <begin position="1215"/>
        <end position="1225"/>
    </location>
</feature>
<feature type="region of interest" description="Disordered" evidence="1">
    <location>
        <begin position="1165"/>
        <end position="1233"/>
    </location>
</feature>
<proteinExistence type="predicted"/>
<keyword evidence="3" id="KW-1185">Reference proteome</keyword>
<dbReference type="EMBL" id="JAWZYT010002382">
    <property type="protein sequence ID" value="KAK4304780.1"/>
    <property type="molecule type" value="Genomic_DNA"/>
</dbReference>
<accession>A0AAE1PCJ8</accession>
<feature type="compositionally biased region" description="Basic and acidic residues" evidence="1">
    <location>
        <begin position="1112"/>
        <end position="1123"/>
    </location>
</feature>
<protein>
    <submittedName>
        <fullName evidence="2">Uncharacterized protein</fullName>
    </submittedName>
</protein>
<organism evidence="2 3">
    <name type="scientific">Petrolisthes manimaculis</name>
    <dbReference type="NCBI Taxonomy" id="1843537"/>
    <lineage>
        <taxon>Eukaryota</taxon>
        <taxon>Metazoa</taxon>
        <taxon>Ecdysozoa</taxon>
        <taxon>Arthropoda</taxon>
        <taxon>Crustacea</taxon>
        <taxon>Multicrustacea</taxon>
        <taxon>Malacostraca</taxon>
        <taxon>Eumalacostraca</taxon>
        <taxon>Eucarida</taxon>
        <taxon>Decapoda</taxon>
        <taxon>Pleocyemata</taxon>
        <taxon>Anomura</taxon>
        <taxon>Galatheoidea</taxon>
        <taxon>Porcellanidae</taxon>
        <taxon>Petrolisthes</taxon>
    </lineage>
</organism>
<feature type="region of interest" description="Disordered" evidence="1">
    <location>
        <begin position="729"/>
        <end position="812"/>
    </location>
</feature>
<evidence type="ECO:0000313" key="2">
    <source>
        <dbReference type="EMBL" id="KAK4304780.1"/>
    </source>
</evidence>
<feature type="compositionally biased region" description="Basic and acidic residues" evidence="1">
    <location>
        <begin position="1087"/>
        <end position="1105"/>
    </location>
</feature>
<comment type="caution">
    <text evidence="2">The sequence shown here is derived from an EMBL/GenBank/DDBJ whole genome shotgun (WGS) entry which is preliminary data.</text>
</comment>
<feature type="compositionally biased region" description="Basic and acidic residues" evidence="1">
    <location>
        <begin position="1019"/>
        <end position="1032"/>
    </location>
</feature>